<dbReference type="EMBL" id="NPEF02000012">
    <property type="protein sequence ID" value="MDV6236228.1"/>
    <property type="molecule type" value="Genomic_DNA"/>
</dbReference>
<accession>A0A2N0BBB8</accession>
<organism evidence="2">
    <name type="scientific">Leptospira ellisii</name>
    <dbReference type="NCBI Taxonomy" id="2023197"/>
    <lineage>
        <taxon>Bacteria</taxon>
        <taxon>Pseudomonadati</taxon>
        <taxon>Spirochaetota</taxon>
        <taxon>Spirochaetia</taxon>
        <taxon>Leptospirales</taxon>
        <taxon>Leptospiraceae</taxon>
        <taxon>Leptospira</taxon>
    </lineage>
</organism>
<keyword evidence="3" id="KW-1185">Reference proteome</keyword>
<dbReference type="Proteomes" id="UP000232122">
    <property type="component" value="Unassembled WGS sequence"/>
</dbReference>
<dbReference type="RefSeq" id="WP_100745921.1">
    <property type="nucleotide sequence ID" value="NZ_NPEF02000012.1"/>
</dbReference>
<gene>
    <name evidence="1" type="ORF">CH379_011395</name>
    <name evidence="2" type="ORF">CH379_05905</name>
</gene>
<dbReference type="EMBL" id="NPEF01000042">
    <property type="protein sequence ID" value="PJZ93817.1"/>
    <property type="molecule type" value="Genomic_DNA"/>
</dbReference>
<protein>
    <submittedName>
        <fullName evidence="2">Uncharacterized protein</fullName>
    </submittedName>
</protein>
<proteinExistence type="predicted"/>
<comment type="caution">
    <text evidence="2">The sequence shown here is derived from an EMBL/GenBank/DDBJ whole genome shotgun (WGS) entry which is preliminary data.</text>
</comment>
<dbReference type="AlphaFoldDB" id="A0A2N0BP03"/>
<name>A0A2N0BP03_9LEPT</name>
<evidence type="ECO:0000313" key="1">
    <source>
        <dbReference type="EMBL" id="MDV6236228.1"/>
    </source>
</evidence>
<reference evidence="1 3" key="2">
    <citation type="journal article" date="2018" name="Microb. Genom.">
        <title>Deciphering the unexplored Leptospira diversity from soils uncovers genomic evolution to virulence.</title>
        <authorList>
            <person name="Thibeaux R."/>
            <person name="Iraola G."/>
            <person name="Ferres I."/>
            <person name="Bierque E."/>
            <person name="Girault D."/>
            <person name="Soupe-Gilbert M.E."/>
            <person name="Picardeau M."/>
            <person name="Goarant C."/>
        </authorList>
    </citation>
    <scope>NUCLEOTIDE SEQUENCE [LARGE SCALE GENOMIC DNA]</scope>
    <source>
        <strain evidence="1 3">ATI7-C-A5</strain>
    </source>
</reference>
<evidence type="ECO:0000313" key="2">
    <source>
        <dbReference type="EMBL" id="PJZ93817.1"/>
    </source>
</evidence>
<reference evidence="2" key="1">
    <citation type="submission" date="2017-07" db="EMBL/GenBank/DDBJ databases">
        <title>Leptospira spp. isolated from tropical soils.</title>
        <authorList>
            <person name="Thibeaux R."/>
            <person name="Iraola G."/>
            <person name="Ferres I."/>
            <person name="Bierque E."/>
            <person name="Girault D."/>
            <person name="Soupe-Gilbert M.-E."/>
            <person name="Picardeau M."/>
            <person name="Goarant C."/>
        </authorList>
    </citation>
    <scope>NUCLEOTIDE SEQUENCE [LARGE SCALE GENOMIC DNA]</scope>
    <source>
        <strain evidence="2">ATI7-C-A5</strain>
    </source>
</reference>
<evidence type="ECO:0000313" key="3">
    <source>
        <dbReference type="Proteomes" id="UP000232122"/>
    </source>
</evidence>
<reference evidence="1" key="3">
    <citation type="submission" date="2023-10" db="EMBL/GenBank/DDBJ databases">
        <authorList>
            <person name="Picardeau M."/>
            <person name="Thibeaux R."/>
        </authorList>
    </citation>
    <scope>NUCLEOTIDE SEQUENCE</scope>
    <source>
        <strain evidence="1">ATI7-C-A5</strain>
    </source>
</reference>
<sequence>MNNDLEKCIDCLERDALKHTDLCAECIRKKFHEMIPYFEKIRPRDAESTSAAPKPQDAA</sequence>
<accession>A0A2N0BP03</accession>
<dbReference type="OrthoDB" id="340663at2"/>